<comment type="similarity">
    <text evidence="2">Belongs to the strictosidine synthase family.</text>
</comment>
<dbReference type="InterPro" id="IPR018119">
    <property type="entry name" value="Strictosidine_synth_cons-reg"/>
</dbReference>
<comment type="subcellular location">
    <subcellularLocation>
        <location evidence="1">Vacuole</location>
    </subcellularLocation>
</comment>
<reference evidence="6 7" key="1">
    <citation type="submission" date="2019-05" db="EMBL/GenBank/DDBJ databases">
        <title>Mikania micrantha, genome provides insights into the molecular mechanism of rapid growth.</title>
        <authorList>
            <person name="Liu B."/>
        </authorList>
    </citation>
    <scope>NUCLEOTIDE SEQUENCE [LARGE SCALE GENOMIC DNA]</scope>
    <source>
        <strain evidence="6">NLD-2019</strain>
        <tissue evidence="6">Leaf</tissue>
    </source>
</reference>
<proteinExistence type="inferred from homology"/>
<dbReference type="Proteomes" id="UP000326396">
    <property type="component" value="Linkage Group LG7"/>
</dbReference>
<dbReference type="GO" id="GO:0012505">
    <property type="term" value="C:endomembrane system"/>
    <property type="evidence" value="ECO:0007669"/>
    <property type="project" value="TreeGrafter"/>
</dbReference>
<evidence type="ECO:0000259" key="5">
    <source>
        <dbReference type="Pfam" id="PF03088"/>
    </source>
</evidence>
<name>A0A5N6M3I2_9ASTR</name>
<comment type="caution">
    <text evidence="6">The sequence shown here is derived from an EMBL/GenBank/DDBJ whole genome shotgun (WGS) entry which is preliminary data.</text>
</comment>
<keyword evidence="3" id="KW-0926">Vacuole</keyword>
<accession>A0A5N6M3I2</accession>
<dbReference type="OrthoDB" id="5307922at2759"/>
<dbReference type="PANTHER" id="PTHR10426">
    <property type="entry name" value="STRICTOSIDINE SYNTHASE-RELATED"/>
    <property type="match status" value="1"/>
</dbReference>
<dbReference type="GO" id="GO:0005773">
    <property type="term" value="C:vacuole"/>
    <property type="evidence" value="ECO:0007669"/>
    <property type="project" value="UniProtKB-SubCell"/>
</dbReference>
<evidence type="ECO:0000313" key="6">
    <source>
        <dbReference type="EMBL" id="KAD3068427.1"/>
    </source>
</evidence>
<dbReference type="SUPFAM" id="SSF63829">
    <property type="entry name" value="Calcium-dependent phosphotriesterase"/>
    <property type="match status" value="1"/>
</dbReference>
<dbReference type="AlphaFoldDB" id="A0A5N6M3I2"/>
<dbReference type="GO" id="GO:0016787">
    <property type="term" value="F:hydrolase activity"/>
    <property type="evidence" value="ECO:0007669"/>
    <property type="project" value="TreeGrafter"/>
</dbReference>
<dbReference type="EMBL" id="SZYD01000017">
    <property type="protein sequence ID" value="KAD3068427.1"/>
    <property type="molecule type" value="Genomic_DNA"/>
</dbReference>
<evidence type="ECO:0000256" key="2">
    <source>
        <dbReference type="ARBA" id="ARBA00009191"/>
    </source>
</evidence>
<protein>
    <recommendedName>
        <fullName evidence="5">Strictosidine synthase conserved region domain-containing protein</fullName>
    </recommendedName>
</protein>
<keyword evidence="4" id="KW-0325">Glycoprotein</keyword>
<dbReference type="InterPro" id="IPR011042">
    <property type="entry name" value="6-blade_b-propeller_TolB-like"/>
</dbReference>
<gene>
    <name evidence="6" type="ORF">E3N88_36307</name>
</gene>
<dbReference type="Pfam" id="PF03088">
    <property type="entry name" value="Str_synth"/>
    <property type="match status" value="1"/>
</dbReference>
<evidence type="ECO:0000313" key="7">
    <source>
        <dbReference type="Proteomes" id="UP000326396"/>
    </source>
</evidence>
<evidence type="ECO:0000256" key="4">
    <source>
        <dbReference type="ARBA" id="ARBA00023180"/>
    </source>
</evidence>
<evidence type="ECO:0000256" key="1">
    <source>
        <dbReference type="ARBA" id="ARBA00004116"/>
    </source>
</evidence>
<sequence length="397" mass="44153">MIDEKSDEFRVLGVVKIRLSGGIASDLVFVESVNRLKWFTSYGKVSVSSGWDGWVVIFVVLQVFIFSPISPNPLELPIEPSPHLLTPNNHLQGVIKLGEGVLNKPEGLCVDHTGTLYTATRDGWIKRLHTNGTCENWKKIHDRDTLLGLTVTRAGDLIVCDTIEGLIKVSKDGGVTALATHMNGENIRFADDVVEAGDGSLYFSVASTKFEFHNWHLDVLEAKPHGQLLKYDPVTMETSLVLDGLGFANGVAISSDQEFLVVCETWKFRCLKYWLKEEMRGKVDVFIDNLPGSPDNINLAPDGSFWIALLQLTSSRLRFLHSSKAIKHILATFPKLFDQVNAVERSAMAINVRSDGKIIKRLDDPNGKVMAFVTSVLELDGNLYFADLKQNEICAFF</sequence>
<dbReference type="PANTHER" id="PTHR10426:SF68">
    <property type="entry name" value="OS07G0614000 PROTEIN"/>
    <property type="match status" value="1"/>
</dbReference>
<dbReference type="Pfam" id="PF20067">
    <property type="entry name" value="SSL_N"/>
    <property type="match status" value="1"/>
</dbReference>
<dbReference type="FunFam" id="2.120.10.30:FF:000066">
    <property type="entry name" value="ABC transporter permease protein"/>
    <property type="match status" value="1"/>
</dbReference>
<keyword evidence="7" id="KW-1185">Reference proteome</keyword>
<evidence type="ECO:0000256" key="3">
    <source>
        <dbReference type="ARBA" id="ARBA00022554"/>
    </source>
</evidence>
<organism evidence="6 7">
    <name type="scientific">Mikania micrantha</name>
    <name type="common">bitter vine</name>
    <dbReference type="NCBI Taxonomy" id="192012"/>
    <lineage>
        <taxon>Eukaryota</taxon>
        <taxon>Viridiplantae</taxon>
        <taxon>Streptophyta</taxon>
        <taxon>Embryophyta</taxon>
        <taxon>Tracheophyta</taxon>
        <taxon>Spermatophyta</taxon>
        <taxon>Magnoliopsida</taxon>
        <taxon>eudicotyledons</taxon>
        <taxon>Gunneridae</taxon>
        <taxon>Pentapetalae</taxon>
        <taxon>asterids</taxon>
        <taxon>campanulids</taxon>
        <taxon>Asterales</taxon>
        <taxon>Asteraceae</taxon>
        <taxon>Asteroideae</taxon>
        <taxon>Heliantheae alliance</taxon>
        <taxon>Eupatorieae</taxon>
        <taxon>Mikania</taxon>
    </lineage>
</organism>
<feature type="domain" description="Strictosidine synthase conserved region" evidence="5">
    <location>
        <begin position="195"/>
        <end position="278"/>
    </location>
</feature>
<dbReference type="Gene3D" id="2.120.10.30">
    <property type="entry name" value="TolB, C-terminal domain"/>
    <property type="match status" value="1"/>
</dbReference>